<evidence type="ECO:0000256" key="4">
    <source>
        <dbReference type="ARBA" id="ARBA00022705"/>
    </source>
</evidence>
<protein>
    <recommendedName>
        <fullName evidence="1">DNA-directed DNA polymerase</fullName>
        <ecNumber evidence="1">2.7.7.7</ecNumber>
    </recommendedName>
</protein>
<keyword evidence="4" id="KW-0235">DNA replication</keyword>
<dbReference type="InterPro" id="IPR048466">
    <property type="entry name" value="DNA_pol3_delta-like_C"/>
</dbReference>
<gene>
    <name evidence="9" type="ORF">DSM107014_16550</name>
</gene>
<evidence type="ECO:0000313" key="9">
    <source>
        <dbReference type="EMBL" id="MBR8829480.1"/>
    </source>
</evidence>
<evidence type="ECO:0000259" key="8">
    <source>
        <dbReference type="Pfam" id="PF21694"/>
    </source>
</evidence>
<evidence type="ECO:0000256" key="1">
    <source>
        <dbReference type="ARBA" id="ARBA00012417"/>
    </source>
</evidence>
<comment type="catalytic activity">
    <reaction evidence="7">
        <text>DNA(n) + a 2'-deoxyribonucleoside 5'-triphosphate = DNA(n+1) + diphosphate</text>
        <dbReference type="Rhea" id="RHEA:22508"/>
        <dbReference type="Rhea" id="RHEA-COMP:17339"/>
        <dbReference type="Rhea" id="RHEA-COMP:17340"/>
        <dbReference type="ChEBI" id="CHEBI:33019"/>
        <dbReference type="ChEBI" id="CHEBI:61560"/>
        <dbReference type="ChEBI" id="CHEBI:173112"/>
        <dbReference type="EC" id="2.7.7.7"/>
    </reaction>
</comment>
<feature type="domain" description="DNA polymerase III delta subunit-like C-terminal" evidence="8">
    <location>
        <begin position="13"/>
        <end position="120"/>
    </location>
</feature>
<dbReference type="PANTHER" id="PTHR34388">
    <property type="entry name" value="DNA POLYMERASE III SUBUNIT DELTA"/>
    <property type="match status" value="1"/>
</dbReference>
<name>A0A941JVN7_9CHRO</name>
<evidence type="ECO:0000256" key="6">
    <source>
        <dbReference type="ARBA" id="ARBA00034754"/>
    </source>
</evidence>
<dbReference type="PANTHER" id="PTHR34388:SF1">
    <property type="entry name" value="DNA POLYMERASE III SUBUNIT DELTA"/>
    <property type="match status" value="1"/>
</dbReference>
<keyword evidence="3" id="KW-0548">Nucleotidyltransferase</keyword>
<comment type="caution">
    <text evidence="9">The sequence shown here is derived from an EMBL/GenBank/DDBJ whole genome shotgun (WGS) entry which is preliminary data.</text>
</comment>
<evidence type="ECO:0000256" key="5">
    <source>
        <dbReference type="ARBA" id="ARBA00022932"/>
    </source>
</evidence>
<dbReference type="GO" id="GO:0006261">
    <property type="term" value="P:DNA-templated DNA replication"/>
    <property type="evidence" value="ECO:0007669"/>
    <property type="project" value="TreeGrafter"/>
</dbReference>
<keyword evidence="2" id="KW-0808">Transferase</keyword>
<dbReference type="Proteomes" id="UP000767446">
    <property type="component" value="Unassembled WGS sequence"/>
</dbReference>
<dbReference type="EC" id="2.7.7.7" evidence="1"/>
<dbReference type="GO" id="GO:0009360">
    <property type="term" value="C:DNA polymerase III complex"/>
    <property type="evidence" value="ECO:0007669"/>
    <property type="project" value="TreeGrafter"/>
</dbReference>
<comment type="similarity">
    <text evidence="6">Belongs to the DNA polymerase HolA subunit family.</text>
</comment>
<evidence type="ECO:0000313" key="10">
    <source>
        <dbReference type="Proteomes" id="UP000767446"/>
    </source>
</evidence>
<evidence type="ECO:0000256" key="2">
    <source>
        <dbReference type="ARBA" id="ARBA00022679"/>
    </source>
</evidence>
<proteinExistence type="inferred from homology"/>
<dbReference type="InterPro" id="IPR005790">
    <property type="entry name" value="DNA_polIII_delta"/>
</dbReference>
<organism evidence="9 10">
    <name type="scientific">Gomphosphaeria aponina SAG 52.96 = DSM 107014</name>
    <dbReference type="NCBI Taxonomy" id="1521640"/>
    <lineage>
        <taxon>Bacteria</taxon>
        <taxon>Bacillati</taxon>
        <taxon>Cyanobacteriota</taxon>
        <taxon>Cyanophyceae</taxon>
        <taxon>Oscillatoriophycideae</taxon>
        <taxon>Chroococcales</taxon>
        <taxon>Gomphosphaeriaceae</taxon>
        <taxon>Gomphosphaeria</taxon>
    </lineage>
</organism>
<dbReference type="AlphaFoldDB" id="A0A941JVN7"/>
<accession>A0A941JVN7</accession>
<dbReference type="InterPro" id="IPR008921">
    <property type="entry name" value="DNA_pol3_clamp-load_cplx_C"/>
</dbReference>
<dbReference type="EMBL" id="JADQBC010000138">
    <property type="protein sequence ID" value="MBR8829480.1"/>
    <property type="molecule type" value="Genomic_DNA"/>
</dbReference>
<sequence length="142" mass="15805">MTLWLSLINATTQNTLQLAAAIRNGEIAKSLSLVTELINLNEPALKIVATLVGVFRTWTCVKLMIEKGEKNEQVIAAFAEISNPKRIYFLRQEVHSLSLQKLLATLPILLDLELSLKKGSPPLSSLQTKVIQLSELFGKNYM</sequence>
<reference evidence="9" key="1">
    <citation type="submission" date="2021-02" db="EMBL/GenBank/DDBJ databases">
        <title>Metagenome analyses of Stigonema ocellatum DSM 106950, Chlorogloea purpurea SAG 13.99 and Gomphosphaeria aponina DSM 107014.</title>
        <authorList>
            <person name="Marter P."/>
            <person name="Huang S."/>
        </authorList>
    </citation>
    <scope>NUCLEOTIDE SEQUENCE</scope>
    <source>
        <strain evidence="9">JP213</strain>
    </source>
</reference>
<dbReference type="Pfam" id="PF21694">
    <property type="entry name" value="DNA_pol3_delta_C"/>
    <property type="match status" value="1"/>
</dbReference>
<dbReference type="GO" id="GO:0003677">
    <property type="term" value="F:DNA binding"/>
    <property type="evidence" value="ECO:0007669"/>
    <property type="project" value="InterPro"/>
</dbReference>
<dbReference type="Gene3D" id="1.20.272.10">
    <property type="match status" value="1"/>
</dbReference>
<evidence type="ECO:0000256" key="7">
    <source>
        <dbReference type="ARBA" id="ARBA00049244"/>
    </source>
</evidence>
<dbReference type="SUPFAM" id="SSF48019">
    <property type="entry name" value="post-AAA+ oligomerization domain-like"/>
    <property type="match status" value="1"/>
</dbReference>
<evidence type="ECO:0000256" key="3">
    <source>
        <dbReference type="ARBA" id="ARBA00022695"/>
    </source>
</evidence>
<dbReference type="GO" id="GO:0003887">
    <property type="term" value="F:DNA-directed DNA polymerase activity"/>
    <property type="evidence" value="ECO:0007669"/>
    <property type="project" value="UniProtKB-KW"/>
</dbReference>
<keyword evidence="5" id="KW-0239">DNA-directed DNA polymerase</keyword>